<feature type="compositionally biased region" description="Basic and acidic residues" evidence="1">
    <location>
        <begin position="307"/>
        <end position="321"/>
    </location>
</feature>
<feature type="compositionally biased region" description="Basic residues" evidence="1">
    <location>
        <begin position="684"/>
        <end position="700"/>
    </location>
</feature>
<evidence type="ECO:0000313" key="2">
    <source>
        <dbReference type="EMBL" id="KAK4045190.1"/>
    </source>
</evidence>
<sequence>MHRGRVARRGGDDGGGPLGGRLWVGRRRSEDGRNRCADEGSVVGGASGKGGSHGRRNSGNRGHGRRKGGPFFGNPIEGKAHFCRRNKPMFRLRCHRPMDQSGELGRSVRRRFSERADLATLHLPHHGKCIASNRPCTGEHFVEDHADRVQIGPRVDLRRLVNLLGGHVLGGPHQHASDGEEDVVRFEIPMDDAKAVGRFKAGQDLTRVFDRNLRRQPWLPLHLLPERLPFEEFHHQVGDRRAAVGRLFDVHHTDDVRTLDLRGNARLLEEALDDSCMLHQFAVEHFYRDAGAEADVLRFVDGPHPAVSEEPKDASGGDGDHGSATLADPFTKRCDGARSRGSGAEERADRFGVGNAGKDRHQCVFIATAKGARRGNRPRTWPIKHQEKIGRAVRRRRREGGSPLLKEAPCRPATEDLRHATAKRRKERPVLGRNDVGDVSAVEGELLGAPRDQHPPVGDEVAGAGTEKPAPEKRAPSQQAGGAKKHRETDEHRAGKCRGLNRRKRMKSDDFCNGAREANRRGEGEGEKERGAEARELLLGAPPGLRRGRRPENLLAGVDARARLRGGGGHAADGREDGVGGGDVGEHQGQCAPERPCRNGAHQHEVPHARRRPDDARIGDAGPLDRAPQNSALPADVGVGHRELELLTKVDRQAPRRDRDRRREEGKPKHRADVRIEYDAGNPGKKHGNQRRRAERRRCKLVGERATQLRRTPLPKTAPGEARTGTRRRAFA</sequence>
<organism evidence="2 3">
    <name type="scientific">Daphnia magna</name>
    <dbReference type="NCBI Taxonomy" id="35525"/>
    <lineage>
        <taxon>Eukaryota</taxon>
        <taxon>Metazoa</taxon>
        <taxon>Ecdysozoa</taxon>
        <taxon>Arthropoda</taxon>
        <taxon>Crustacea</taxon>
        <taxon>Branchiopoda</taxon>
        <taxon>Diplostraca</taxon>
        <taxon>Cladocera</taxon>
        <taxon>Anomopoda</taxon>
        <taxon>Daphniidae</taxon>
        <taxon>Daphnia</taxon>
    </lineage>
</organism>
<feature type="compositionally biased region" description="Gly residues" evidence="1">
    <location>
        <begin position="42"/>
        <end position="51"/>
    </location>
</feature>
<gene>
    <name evidence="2" type="ORF">OUZ56_032598</name>
</gene>
<feature type="compositionally biased region" description="Basic and acidic residues" evidence="1">
    <location>
        <begin position="27"/>
        <end position="38"/>
    </location>
</feature>
<feature type="region of interest" description="Disordered" evidence="1">
    <location>
        <begin position="302"/>
        <end position="355"/>
    </location>
</feature>
<feature type="compositionally biased region" description="Basic and acidic residues" evidence="1">
    <location>
        <begin position="639"/>
        <end position="678"/>
    </location>
</feature>
<feature type="region of interest" description="Disordered" evidence="1">
    <location>
        <begin position="388"/>
        <end position="552"/>
    </location>
</feature>
<feature type="compositionally biased region" description="Basic residues" evidence="1">
    <location>
        <begin position="495"/>
        <end position="506"/>
    </location>
</feature>
<proteinExistence type="predicted"/>
<reference evidence="2 3" key="1">
    <citation type="journal article" date="2023" name="Nucleic Acids Res.">
        <title>The hologenome of Daphnia magna reveals possible DNA methylation and microbiome-mediated evolution of the host genome.</title>
        <authorList>
            <person name="Chaturvedi A."/>
            <person name="Li X."/>
            <person name="Dhandapani V."/>
            <person name="Marshall H."/>
            <person name="Kissane S."/>
            <person name="Cuenca-Cambronero M."/>
            <person name="Asole G."/>
            <person name="Calvet F."/>
            <person name="Ruiz-Romero M."/>
            <person name="Marangio P."/>
            <person name="Guigo R."/>
            <person name="Rago D."/>
            <person name="Mirbahai L."/>
            <person name="Eastwood N."/>
            <person name="Colbourne J.K."/>
            <person name="Zhou J."/>
            <person name="Mallon E."/>
            <person name="Orsini L."/>
        </authorList>
    </citation>
    <scope>NUCLEOTIDE SEQUENCE [LARGE SCALE GENOMIC DNA]</scope>
    <source>
        <strain evidence="2">LRV0_1</strain>
    </source>
</reference>
<feature type="region of interest" description="Disordered" evidence="1">
    <location>
        <begin position="1"/>
        <end position="75"/>
    </location>
</feature>
<dbReference type="Proteomes" id="UP001234178">
    <property type="component" value="Unassembled WGS sequence"/>
</dbReference>
<name>A0ABR0B9D4_9CRUS</name>
<dbReference type="EMBL" id="JAOYFB010000041">
    <property type="protein sequence ID" value="KAK4045190.1"/>
    <property type="molecule type" value="Genomic_DNA"/>
</dbReference>
<evidence type="ECO:0000313" key="3">
    <source>
        <dbReference type="Proteomes" id="UP001234178"/>
    </source>
</evidence>
<evidence type="ECO:0000256" key="1">
    <source>
        <dbReference type="SAM" id="MobiDB-lite"/>
    </source>
</evidence>
<comment type="caution">
    <text evidence="2">The sequence shown here is derived from an EMBL/GenBank/DDBJ whole genome shotgun (WGS) entry which is preliminary data.</text>
</comment>
<feature type="region of interest" description="Disordered" evidence="1">
    <location>
        <begin position="564"/>
        <end position="732"/>
    </location>
</feature>
<feature type="compositionally biased region" description="Basic residues" evidence="1">
    <location>
        <begin position="52"/>
        <end position="68"/>
    </location>
</feature>
<keyword evidence="3" id="KW-1185">Reference proteome</keyword>
<feature type="compositionally biased region" description="Basic and acidic residues" evidence="1">
    <location>
        <begin position="602"/>
        <end position="618"/>
    </location>
</feature>
<feature type="compositionally biased region" description="Basic and acidic residues" evidence="1">
    <location>
        <begin position="330"/>
        <end position="350"/>
    </location>
</feature>
<protein>
    <submittedName>
        <fullName evidence="2">Uncharacterized protein</fullName>
    </submittedName>
</protein>
<accession>A0ABR0B9D4</accession>
<feature type="compositionally biased region" description="Basic and acidic residues" evidence="1">
    <location>
        <begin position="517"/>
        <end position="536"/>
    </location>
</feature>